<sequence>MKQDYKEYEEKIKMNDNLKFDAERGETRTYEAAGKKITCRAYLGIVYCERPADPVQKLNIFVPEAYGQGGTVCGYTKDTAPIFIPNTVGGYLPGPADEPGLNIRTGMPNSIFTALEHGCVVVSGGVRGRTSGKRNSEFFEGGKTDDTGQYDGKMVGKAPALIVDMKAVIRYIRHNRSLIPGDTERIITSGTSAGGALSALAGAAGNSQDYVPYLKEIGAADERDDVFAANCYCPIHNLENADAAYEWQFGGIRDYYRTRHQKTENGIIRIPEEGTMTDRQMELSQELQNRFPAYLNSLNLKDENGNSLKLDNNGEGSFLEYIKGQILKSASRELAFHGAASHLSRLAAPGSAVDTFPALTILGESAVGLDWKAYMKAITRMKPAPAFDATDLKSPENEEFGSMEMEARHFSEFSMEHTETEAEMAPAQLIRMLNPTQYIGNADTAKHWRIRHGSFDRDTSFAIPVILALLLENNGYDVDFFLPWGIPHSGDYDLQELFAWIDTICGQQ</sequence>
<dbReference type="RefSeq" id="WP_110324014.1">
    <property type="nucleotide sequence ID" value="NZ_QJKD01000009.1"/>
</dbReference>
<evidence type="ECO:0000259" key="1">
    <source>
        <dbReference type="Pfam" id="PF20434"/>
    </source>
</evidence>
<dbReference type="Pfam" id="PF20434">
    <property type="entry name" value="BD-FAE"/>
    <property type="match status" value="1"/>
</dbReference>
<dbReference type="SUPFAM" id="SSF53474">
    <property type="entry name" value="alpha/beta-Hydrolases"/>
    <property type="match status" value="1"/>
</dbReference>
<dbReference type="GeneID" id="86062703"/>
<accession>A0A2V3Y3H7</accession>
<feature type="domain" description="BD-FAE-like" evidence="1">
    <location>
        <begin position="154"/>
        <end position="209"/>
    </location>
</feature>
<protein>
    <recommendedName>
        <fullName evidence="1">BD-FAE-like domain-containing protein</fullName>
    </recommendedName>
</protein>
<dbReference type="EMBL" id="QJKD01000009">
    <property type="protein sequence ID" value="PXX51664.1"/>
    <property type="molecule type" value="Genomic_DNA"/>
</dbReference>
<gene>
    <name evidence="2" type="ORF">DFR60_10967</name>
</gene>
<dbReference type="InterPro" id="IPR049492">
    <property type="entry name" value="BD-FAE-like_dom"/>
</dbReference>
<evidence type="ECO:0000313" key="3">
    <source>
        <dbReference type="Proteomes" id="UP000248057"/>
    </source>
</evidence>
<dbReference type="Proteomes" id="UP000248057">
    <property type="component" value="Unassembled WGS sequence"/>
</dbReference>
<dbReference type="InterPro" id="IPR048124">
    <property type="entry name" value="Tannase_B"/>
</dbReference>
<dbReference type="InterPro" id="IPR029058">
    <property type="entry name" value="AB_hydrolase_fold"/>
</dbReference>
<evidence type="ECO:0000313" key="2">
    <source>
        <dbReference type="EMBL" id="PXX51664.1"/>
    </source>
</evidence>
<proteinExistence type="predicted"/>
<dbReference type="NCBIfam" id="NF041556">
    <property type="entry name" value="tannase_B"/>
    <property type="match status" value="1"/>
</dbReference>
<comment type="caution">
    <text evidence="2">The sequence shown here is derived from an EMBL/GenBank/DDBJ whole genome shotgun (WGS) entry which is preliminary data.</text>
</comment>
<keyword evidence="3" id="KW-1185">Reference proteome</keyword>
<name>A0A2V3Y3H7_9FIRM</name>
<reference evidence="2 3" key="1">
    <citation type="submission" date="2018-05" db="EMBL/GenBank/DDBJ databases">
        <title>Genomic Encyclopedia of Type Strains, Phase IV (KMG-IV): sequencing the most valuable type-strain genomes for metagenomic binning, comparative biology and taxonomic classification.</title>
        <authorList>
            <person name="Goeker M."/>
        </authorList>
    </citation>
    <scope>NUCLEOTIDE SEQUENCE [LARGE SCALE GENOMIC DNA]</scope>
    <source>
        <strain evidence="2 3">DSM 24995</strain>
    </source>
</reference>
<organism evidence="2 3">
    <name type="scientific">Hungatella effluvii</name>
    <dbReference type="NCBI Taxonomy" id="1096246"/>
    <lineage>
        <taxon>Bacteria</taxon>
        <taxon>Bacillati</taxon>
        <taxon>Bacillota</taxon>
        <taxon>Clostridia</taxon>
        <taxon>Lachnospirales</taxon>
        <taxon>Lachnospiraceae</taxon>
        <taxon>Hungatella</taxon>
    </lineage>
</organism>
<dbReference type="Gene3D" id="3.40.50.1820">
    <property type="entry name" value="alpha/beta hydrolase"/>
    <property type="match status" value="1"/>
</dbReference>
<dbReference type="AlphaFoldDB" id="A0A2V3Y3H7"/>